<dbReference type="AlphaFoldDB" id="A0AAD5JPQ6"/>
<sequence length="113" mass="12362">MNKTAIFKKHIIGSPPIVPTGFRTMNNVQLASVGLHGTIQAGIDGLVEKGLVNDQTIEERNLLLAKCCAAPFVDIIHGADVGDNWRQGVPIRVIRGYRQKDKLLSLQKDSVTM</sequence>
<gene>
    <name evidence="1" type="ORF">BDA99DRAFT_542766</name>
</gene>
<reference evidence="1" key="1">
    <citation type="journal article" date="2022" name="IScience">
        <title>Evolution of zygomycete secretomes and the origins of terrestrial fungal ecologies.</title>
        <authorList>
            <person name="Chang Y."/>
            <person name="Wang Y."/>
            <person name="Mondo S."/>
            <person name="Ahrendt S."/>
            <person name="Andreopoulos W."/>
            <person name="Barry K."/>
            <person name="Beard J."/>
            <person name="Benny G.L."/>
            <person name="Blankenship S."/>
            <person name="Bonito G."/>
            <person name="Cuomo C."/>
            <person name="Desiro A."/>
            <person name="Gervers K.A."/>
            <person name="Hundley H."/>
            <person name="Kuo A."/>
            <person name="LaButti K."/>
            <person name="Lang B.F."/>
            <person name="Lipzen A."/>
            <person name="O'Donnell K."/>
            <person name="Pangilinan J."/>
            <person name="Reynolds N."/>
            <person name="Sandor L."/>
            <person name="Smith M.E."/>
            <person name="Tsang A."/>
            <person name="Grigoriev I.V."/>
            <person name="Stajich J.E."/>
            <person name="Spatafora J.W."/>
        </authorList>
    </citation>
    <scope>NUCLEOTIDE SEQUENCE</scope>
    <source>
        <strain evidence="1">RSA 2281</strain>
    </source>
</reference>
<reference evidence="1" key="2">
    <citation type="submission" date="2023-02" db="EMBL/GenBank/DDBJ databases">
        <authorList>
            <consortium name="DOE Joint Genome Institute"/>
            <person name="Mondo S.J."/>
            <person name="Chang Y."/>
            <person name="Wang Y."/>
            <person name="Ahrendt S."/>
            <person name="Andreopoulos W."/>
            <person name="Barry K."/>
            <person name="Beard J."/>
            <person name="Benny G.L."/>
            <person name="Blankenship S."/>
            <person name="Bonito G."/>
            <person name="Cuomo C."/>
            <person name="Desiro A."/>
            <person name="Gervers K.A."/>
            <person name="Hundley H."/>
            <person name="Kuo A."/>
            <person name="LaButti K."/>
            <person name="Lang B.F."/>
            <person name="Lipzen A."/>
            <person name="O'Donnell K."/>
            <person name="Pangilinan J."/>
            <person name="Reynolds N."/>
            <person name="Sandor L."/>
            <person name="Smith M.W."/>
            <person name="Tsang A."/>
            <person name="Grigoriev I.V."/>
            <person name="Stajich J.E."/>
            <person name="Spatafora J.W."/>
        </authorList>
    </citation>
    <scope>NUCLEOTIDE SEQUENCE</scope>
    <source>
        <strain evidence="1">RSA 2281</strain>
    </source>
</reference>
<accession>A0AAD5JPQ6</accession>
<dbReference type="InterPro" id="IPR015947">
    <property type="entry name" value="PUA-like_sf"/>
</dbReference>
<name>A0AAD5JPQ6_9FUNG</name>
<protein>
    <submittedName>
        <fullName evidence="1">Uncharacterized protein</fullName>
    </submittedName>
</protein>
<dbReference type="Gene3D" id="2.30.280.10">
    <property type="entry name" value="SRA-YDG"/>
    <property type="match status" value="2"/>
</dbReference>
<organism evidence="1 2">
    <name type="scientific">Phascolomyces articulosus</name>
    <dbReference type="NCBI Taxonomy" id="60185"/>
    <lineage>
        <taxon>Eukaryota</taxon>
        <taxon>Fungi</taxon>
        <taxon>Fungi incertae sedis</taxon>
        <taxon>Mucoromycota</taxon>
        <taxon>Mucoromycotina</taxon>
        <taxon>Mucoromycetes</taxon>
        <taxon>Mucorales</taxon>
        <taxon>Lichtheimiaceae</taxon>
        <taxon>Phascolomyces</taxon>
    </lineage>
</organism>
<dbReference type="Proteomes" id="UP001209540">
    <property type="component" value="Unassembled WGS sequence"/>
</dbReference>
<dbReference type="SUPFAM" id="SSF88697">
    <property type="entry name" value="PUA domain-like"/>
    <property type="match status" value="1"/>
</dbReference>
<dbReference type="InterPro" id="IPR036987">
    <property type="entry name" value="SRA-YDG_sf"/>
</dbReference>
<proteinExistence type="predicted"/>
<evidence type="ECO:0000313" key="1">
    <source>
        <dbReference type="EMBL" id="KAI9248047.1"/>
    </source>
</evidence>
<evidence type="ECO:0000313" key="2">
    <source>
        <dbReference type="Proteomes" id="UP001209540"/>
    </source>
</evidence>
<comment type="caution">
    <text evidence="1">The sequence shown here is derived from an EMBL/GenBank/DDBJ whole genome shotgun (WGS) entry which is preliminary data.</text>
</comment>
<keyword evidence="2" id="KW-1185">Reference proteome</keyword>
<dbReference type="EMBL" id="JAIXMP010000040">
    <property type="protein sequence ID" value="KAI9248047.1"/>
    <property type="molecule type" value="Genomic_DNA"/>
</dbReference>